<dbReference type="EMBL" id="BMAV01009875">
    <property type="protein sequence ID" value="GFY54456.1"/>
    <property type="molecule type" value="Genomic_DNA"/>
</dbReference>
<sequence length="104" mass="12190">MIRKDSNTLDKLTRRRTRHLKHHSKMTGSYLLQVAKFAPIVLGRVMAKSFLTEEICKNTVSISAETEIEQEMFCFMSRDGYHSDLLICYLEENLFLHAWANRSH</sequence>
<protein>
    <submittedName>
        <fullName evidence="1">Uncharacterized protein</fullName>
    </submittedName>
</protein>
<proteinExistence type="predicted"/>
<reference evidence="1" key="1">
    <citation type="submission" date="2020-08" db="EMBL/GenBank/DDBJ databases">
        <title>Multicomponent nature underlies the extraordinary mechanical properties of spider dragline silk.</title>
        <authorList>
            <person name="Kono N."/>
            <person name="Nakamura H."/>
            <person name="Mori M."/>
            <person name="Yoshida Y."/>
            <person name="Ohtoshi R."/>
            <person name="Malay A.D."/>
            <person name="Moran D.A.P."/>
            <person name="Tomita M."/>
            <person name="Numata K."/>
            <person name="Arakawa K."/>
        </authorList>
    </citation>
    <scope>NUCLEOTIDE SEQUENCE</scope>
</reference>
<dbReference type="EMBL" id="BMAV01006029">
    <property type="protein sequence ID" value="GFY47610.1"/>
    <property type="molecule type" value="Genomic_DNA"/>
</dbReference>
<gene>
    <name evidence="1" type="ORF">TNIN_11221</name>
    <name evidence="2" type="ORF">TNIN_231761</name>
</gene>
<evidence type="ECO:0000313" key="1">
    <source>
        <dbReference type="EMBL" id="GFY47610.1"/>
    </source>
</evidence>
<name>A0A8X7BXK4_9ARAC</name>
<dbReference type="AlphaFoldDB" id="A0A8X7BXK4"/>
<dbReference type="OrthoDB" id="6441170at2759"/>
<accession>A0A8X7BXK4</accession>
<keyword evidence="3" id="KW-1185">Reference proteome</keyword>
<organism evidence="1 3">
    <name type="scientific">Trichonephila inaurata madagascariensis</name>
    <dbReference type="NCBI Taxonomy" id="2747483"/>
    <lineage>
        <taxon>Eukaryota</taxon>
        <taxon>Metazoa</taxon>
        <taxon>Ecdysozoa</taxon>
        <taxon>Arthropoda</taxon>
        <taxon>Chelicerata</taxon>
        <taxon>Arachnida</taxon>
        <taxon>Araneae</taxon>
        <taxon>Araneomorphae</taxon>
        <taxon>Entelegynae</taxon>
        <taxon>Araneoidea</taxon>
        <taxon>Nephilidae</taxon>
        <taxon>Trichonephila</taxon>
        <taxon>Trichonephila inaurata</taxon>
    </lineage>
</organism>
<evidence type="ECO:0000313" key="2">
    <source>
        <dbReference type="EMBL" id="GFY54456.1"/>
    </source>
</evidence>
<evidence type="ECO:0000313" key="3">
    <source>
        <dbReference type="Proteomes" id="UP000886998"/>
    </source>
</evidence>
<comment type="caution">
    <text evidence="1">The sequence shown here is derived from an EMBL/GenBank/DDBJ whole genome shotgun (WGS) entry which is preliminary data.</text>
</comment>
<dbReference type="Proteomes" id="UP000886998">
    <property type="component" value="Unassembled WGS sequence"/>
</dbReference>